<evidence type="ECO:0000256" key="1">
    <source>
        <dbReference type="SAM" id="MobiDB-lite"/>
    </source>
</evidence>
<keyword evidence="3" id="KW-1185">Reference proteome</keyword>
<evidence type="ECO:0000313" key="2">
    <source>
        <dbReference type="EMBL" id="EGW33493.1"/>
    </source>
</evidence>
<accession>G3AMP9</accession>
<dbReference type="KEGG" id="spaa:SPAPADRAFT_50369"/>
<dbReference type="InParanoid" id="G3AMP9"/>
<reference evidence="2 3" key="1">
    <citation type="journal article" date="2011" name="Proc. Natl. Acad. Sci. U.S.A.">
        <title>Comparative genomics of xylose-fermenting fungi for enhanced biofuel production.</title>
        <authorList>
            <person name="Wohlbach D.J."/>
            <person name="Kuo A."/>
            <person name="Sato T.K."/>
            <person name="Potts K.M."/>
            <person name="Salamov A.A."/>
            <person name="LaButti K.M."/>
            <person name="Sun H."/>
            <person name="Clum A."/>
            <person name="Pangilinan J.L."/>
            <person name="Lindquist E.A."/>
            <person name="Lucas S."/>
            <person name="Lapidus A."/>
            <person name="Jin M."/>
            <person name="Gunawan C."/>
            <person name="Balan V."/>
            <person name="Dale B.E."/>
            <person name="Jeffries T.W."/>
            <person name="Zinkel R."/>
            <person name="Barry K.W."/>
            <person name="Grigoriev I.V."/>
            <person name="Gasch A.P."/>
        </authorList>
    </citation>
    <scope>NUCLEOTIDE SEQUENCE [LARGE SCALE GENOMIC DNA]</scope>
    <source>
        <strain evidence="3">NRRL Y-27907 / 11-Y1</strain>
    </source>
</reference>
<feature type="region of interest" description="Disordered" evidence="1">
    <location>
        <begin position="122"/>
        <end position="164"/>
    </location>
</feature>
<name>G3AMP9_SPAPN</name>
<dbReference type="EMBL" id="GL996501">
    <property type="protein sequence ID" value="EGW33493.1"/>
    <property type="molecule type" value="Genomic_DNA"/>
</dbReference>
<dbReference type="GeneID" id="18871434"/>
<dbReference type="Proteomes" id="UP000000709">
    <property type="component" value="Unassembled WGS sequence"/>
</dbReference>
<dbReference type="OrthoDB" id="4026700at2759"/>
<evidence type="ECO:0000313" key="3">
    <source>
        <dbReference type="Proteomes" id="UP000000709"/>
    </source>
</evidence>
<dbReference type="HOGENOM" id="CLU_1476013_0_0_1"/>
<sequence>MDQFLPVQSYNAFFTSMQSCSPDILQVEDPQPLHKPCNQILFPVESKSPQNTPEFQSLFLDQPFHESNYYGEMLERSCPEQLLEKSDQQGLFPNASTNYDALSFNHEPQHMQEQIKNDEPVQIQWSSSDSSPSLSQQTTIDSDDYSDSENPVVPGLFPTMNIDDDSQFMKTDSLPLTPSYICQ</sequence>
<dbReference type="RefSeq" id="XP_007375008.1">
    <property type="nucleotide sequence ID" value="XM_007374946.1"/>
</dbReference>
<feature type="compositionally biased region" description="Low complexity" evidence="1">
    <location>
        <begin position="122"/>
        <end position="137"/>
    </location>
</feature>
<gene>
    <name evidence="2" type="ORF">SPAPADRAFT_50369</name>
</gene>
<dbReference type="eggNOG" id="ENOG502RQF1">
    <property type="taxonomic scope" value="Eukaryota"/>
</dbReference>
<organism evidence="3">
    <name type="scientific">Spathaspora passalidarum (strain NRRL Y-27907 / 11-Y1)</name>
    <dbReference type="NCBI Taxonomy" id="619300"/>
    <lineage>
        <taxon>Eukaryota</taxon>
        <taxon>Fungi</taxon>
        <taxon>Dikarya</taxon>
        <taxon>Ascomycota</taxon>
        <taxon>Saccharomycotina</taxon>
        <taxon>Pichiomycetes</taxon>
        <taxon>Debaryomycetaceae</taxon>
        <taxon>Spathaspora</taxon>
    </lineage>
</organism>
<protein>
    <submittedName>
        <fullName evidence="2">Uncharacterized protein</fullName>
    </submittedName>
</protein>
<proteinExistence type="predicted"/>
<dbReference type="AlphaFoldDB" id="G3AMP9"/>